<dbReference type="GeneID" id="69024213"/>
<reference evidence="2" key="1">
    <citation type="journal article" date="2015" name="PLoS Genet.">
        <title>The dynamic genome and transcriptome of the human fungal pathogen Blastomyces and close relative Emmonsia.</title>
        <authorList>
            <person name="Munoz J.F."/>
            <person name="Gauthier G.M."/>
            <person name="Desjardins C.A."/>
            <person name="Gallo J.E."/>
            <person name="Holder J."/>
            <person name="Sullivan T.D."/>
            <person name="Marty A.J."/>
            <person name="Carmen J.C."/>
            <person name="Chen Z."/>
            <person name="Ding L."/>
            <person name="Gujja S."/>
            <person name="Magrini V."/>
            <person name="Misas E."/>
            <person name="Mitreva M."/>
            <person name="Priest M."/>
            <person name="Saif S."/>
            <person name="Whiston E.A."/>
            <person name="Young S."/>
            <person name="Zeng Q."/>
            <person name="Goldman W.E."/>
            <person name="Mardis E.R."/>
            <person name="Taylor J.W."/>
            <person name="McEwen J.G."/>
            <person name="Clay O.K."/>
            <person name="Klein B.S."/>
            <person name="Cuomo C.A."/>
        </authorList>
    </citation>
    <scope>NUCLEOTIDE SEQUENCE [LARGE SCALE GENOMIC DNA]</scope>
    <source>
        <strain evidence="2">ER-3 / ATCC MYA-2586</strain>
    </source>
</reference>
<organism evidence="1 2">
    <name type="scientific">Ajellomyces dermatitidis (strain ER-3 / ATCC MYA-2586)</name>
    <name type="common">Blastomyces dermatitidis</name>
    <dbReference type="NCBI Taxonomy" id="559297"/>
    <lineage>
        <taxon>Eukaryota</taxon>
        <taxon>Fungi</taxon>
        <taxon>Dikarya</taxon>
        <taxon>Ascomycota</taxon>
        <taxon>Pezizomycotina</taxon>
        <taxon>Eurotiomycetes</taxon>
        <taxon>Eurotiomycetidae</taxon>
        <taxon>Onygenales</taxon>
        <taxon>Ajellomycetaceae</taxon>
        <taxon>Blastomyces</taxon>
    </lineage>
</organism>
<protein>
    <submittedName>
        <fullName evidence="1">Uncharacterized protein</fullName>
    </submittedName>
</protein>
<name>A0ABP2ESG2_AJEDR</name>
<dbReference type="Proteomes" id="UP000002039">
    <property type="component" value="Unassembled WGS sequence"/>
</dbReference>
<dbReference type="RefSeq" id="XP_045274062.1">
    <property type="nucleotide sequence ID" value="XM_045417171.1"/>
</dbReference>
<sequence length="156" mass="18271">MAAVWMGMGCYHSYFYQENSNIKCQMVWSLHCSKLEHTKIEPNHGEQDTGITRTAATVNYYDFKQVNKCLEMSKENWVERKHCEEQTGTYQITEEMPDQLNSTPAILEAANWLGFKIQEMRRQVHVMYHVPSTSKKLLGHIFLLVARNNNNLRIRS</sequence>
<evidence type="ECO:0000313" key="2">
    <source>
        <dbReference type="Proteomes" id="UP000002039"/>
    </source>
</evidence>
<evidence type="ECO:0000313" key="1">
    <source>
        <dbReference type="EMBL" id="EEQ86529.1"/>
    </source>
</evidence>
<dbReference type="EMBL" id="EQ999974">
    <property type="protein sequence ID" value="EEQ86529.1"/>
    <property type="molecule type" value="Genomic_DNA"/>
</dbReference>
<accession>A0ABP2ESG2</accession>
<keyword evidence="2" id="KW-1185">Reference proteome</keyword>
<proteinExistence type="predicted"/>
<gene>
    <name evidence="1" type="ORF">BDCG_01649</name>
</gene>